<dbReference type="CDD" id="cd01949">
    <property type="entry name" value="GGDEF"/>
    <property type="match status" value="1"/>
</dbReference>
<dbReference type="EC" id="2.7.7.65" evidence="1"/>
<feature type="domain" description="Response regulatory" evidence="4">
    <location>
        <begin position="127"/>
        <end position="244"/>
    </location>
</feature>
<dbReference type="HOGENOM" id="CLU_000445_11_28_7"/>
<dbReference type="SUPFAM" id="SSF52172">
    <property type="entry name" value="CheY-like"/>
    <property type="match status" value="2"/>
</dbReference>
<organism evidence="6 7">
    <name type="scientific">Syntrophotalea carbinolica (strain DSM 2380 / NBRC 103641 / GraBd1)</name>
    <name type="common">Pelobacter carbinolicus</name>
    <dbReference type="NCBI Taxonomy" id="338963"/>
    <lineage>
        <taxon>Bacteria</taxon>
        <taxon>Pseudomonadati</taxon>
        <taxon>Thermodesulfobacteriota</taxon>
        <taxon>Desulfuromonadia</taxon>
        <taxon>Desulfuromonadales</taxon>
        <taxon>Syntrophotaleaceae</taxon>
        <taxon>Syntrophotalea</taxon>
    </lineage>
</organism>
<dbReference type="PROSITE" id="PS50110">
    <property type="entry name" value="RESPONSE_REGULATORY"/>
    <property type="match status" value="2"/>
</dbReference>
<dbReference type="SUPFAM" id="SSF55073">
    <property type="entry name" value="Nucleotide cyclase"/>
    <property type="match status" value="1"/>
</dbReference>
<dbReference type="PANTHER" id="PTHR45138">
    <property type="entry name" value="REGULATORY COMPONENTS OF SENSORY TRANSDUCTION SYSTEM"/>
    <property type="match status" value="1"/>
</dbReference>
<dbReference type="InterPro" id="IPR000160">
    <property type="entry name" value="GGDEF_dom"/>
</dbReference>
<feature type="domain" description="GGDEF" evidence="5">
    <location>
        <begin position="288"/>
        <end position="417"/>
    </location>
</feature>
<dbReference type="GO" id="GO:0000160">
    <property type="term" value="P:phosphorelay signal transduction system"/>
    <property type="evidence" value="ECO:0007669"/>
    <property type="project" value="InterPro"/>
</dbReference>
<dbReference type="InterPro" id="IPR050469">
    <property type="entry name" value="Diguanylate_Cyclase"/>
</dbReference>
<feature type="domain" description="Response regulatory" evidence="4">
    <location>
        <begin position="4"/>
        <end position="119"/>
    </location>
</feature>
<keyword evidence="7" id="KW-1185">Reference proteome</keyword>
<dbReference type="InterPro" id="IPR043128">
    <property type="entry name" value="Rev_trsase/Diguanyl_cyclase"/>
</dbReference>
<evidence type="ECO:0000259" key="5">
    <source>
        <dbReference type="PROSITE" id="PS50887"/>
    </source>
</evidence>
<dbReference type="GO" id="GO:0005886">
    <property type="term" value="C:plasma membrane"/>
    <property type="evidence" value="ECO:0007669"/>
    <property type="project" value="TreeGrafter"/>
</dbReference>
<dbReference type="Gene3D" id="3.40.50.2300">
    <property type="match status" value="2"/>
</dbReference>
<dbReference type="eggNOG" id="COG3706">
    <property type="taxonomic scope" value="Bacteria"/>
</dbReference>
<dbReference type="InterPro" id="IPR011006">
    <property type="entry name" value="CheY-like_superfamily"/>
</dbReference>
<dbReference type="InterPro" id="IPR029787">
    <property type="entry name" value="Nucleotide_cyclase"/>
</dbReference>
<evidence type="ECO:0000313" key="6">
    <source>
        <dbReference type="EMBL" id="ABA87840.1"/>
    </source>
</evidence>
<feature type="modified residue" description="4-aspartylphosphate" evidence="3">
    <location>
        <position position="177"/>
    </location>
</feature>
<dbReference type="GO" id="GO:0043709">
    <property type="term" value="P:cell adhesion involved in single-species biofilm formation"/>
    <property type="evidence" value="ECO:0007669"/>
    <property type="project" value="TreeGrafter"/>
</dbReference>
<evidence type="ECO:0000256" key="2">
    <source>
        <dbReference type="ARBA" id="ARBA00034247"/>
    </source>
</evidence>
<comment type="caution">
    <text evidence="3">Lacks conserved residue(s) required for the propagation of feature annotation.</text>
</comment>
<proteinExistence type="predicted"/>
<gene>
    <name evidence="6" type="ordered locus">Pcar_0581</name>
</gene>
<dbReference type="KEGG" id="pca:Pcar_0581"/>
<keyword evidence="3" id="KW-0597">Phosphoprotein</keyword>
<dbReference type="CDD" id="cd17544">
    <property type="entry name" value="REC_2_GGDEF"/>
    <property type="match status" value="1"/>
</dbReference>
<dbReference type="SMART" id="SM00448">
    <property type="entry name" value="REC"/>
    <property type="match status" value="2"/>
</dbReference>
<reference evidence="7" key="1">
    <citation type="submission" date="2005-10" db="EMBL/GenBank/DDBJ databases">
        <title>Complete sequence of Pelobacter carbinolicus DSM 2380.</title>
        <authorList>
            <person name="Copeland A."/>
            <person name="Lucas S."/>
            <person name="Lapidus A."/>
            <person name="Barry K."/>
            <person name="Detter J.C."/>
            <person name="Glavina T."/>
            <person name="Hammon N."/>
            <person name="Israni S."/>
            <person name="Pitluck S."/>
            <person name="Chertkov O."/>
            <person name="Schmutz J."/>
            <person name="Larimer F."/>
            <person name="Land M."/>
            <person name="Kyrpides N."/>
            <person name="Ivanova N."/>
            <person name="Richardson P."/>
        </authorList>
    </citation>
    <scope>NUCLEOTIDE SEQUENCE [LARGE SCALE GENOMIC DNA]</scope>
    <source>
        <strain evidence="7">DSM 2380 / NBRC 103641 / GraBd1</strain>
    </source>
</reference>
<dbReference type="Gene3D" id="3.30.70.270">
    <property type="match status" value="1"/>
</dbReference>
<protein>
    <recommendedName>
        <fullName evidence="1">diguanylate cyclase</fullName>
        <ecNumber evidence="1">2.7.7.65</ecNumber>
    </recommendedName>
</protein>
<dbReference type="AlphaFoldDB" id="Q3A711"/>
<evidence type="ECO:0000256" key="3">
    <source>
        <dbReference type="PROSITE-ProRule" id="PRU00169"/>
    </source>
</evidence>
<comment type="catalytic activity">
    <reaction evidence="2">
        <text>2 GTP = 3',3'-c-di-GMP + 2 diphosphate</text>
        <dbReference type="Rhea" id="RHEA:24898"/>
        <dbReference type="ChEBI" id="CHEBI:33019"/>
        <dbReference type="ChEBI" id="CHEBI:37565"/>
        <dbReference type="ChEBI" id="CHEBI:58805"/>
        <dbReference type="EC" id="2.7.7.65"/>
    </reaction>
</comment>
<dbReference type="FunFam" id="3.30.70.270:FF:000001">
    <property type="entry name" value="Diguanylate cyclase domain protein"/>
    <property type="match status" value="1"/>
</dbReference>
<dbReference type="PANTHER" id="PTHR45138:SF9">
    <property type="entry name" value="DIGUANYLATE CYCLASE DGCM-RELATED"/>
    <property type="match status" value="1"/>
</dbReference>
<dbReference type="GO" id="GO:1902201">
    <property type="term" value="P:negative regulation of bacterial-type flagellum-dependent cell motility"/>
    <property type="evidence" value="ECO:0007669"/>
    <property type="project" value="TreeGrafter"/>
</dbReference>
<evidence type="ECO:0000259" key="4">
    <source>
        <dbReference type="PROSITE" id="PS50110"/>
    </source>
</evidence>
<dbReference type="STRING" id="338963.Pcar_0581"/>
<dbReference type="InterPro" id="IPR001789">
    <property type="entry name" value="Sig_transdc_resp-reg_receiver"/>
</dbReference>
<evidence type="ECO:0000256" key="1">
    <source>
        <dbReference type="ARBA" id="ARBA00012528"/>
    </source>
</evidence>
<dbReference type="Proteomes" id="UP000002534">
    <property type="component" value="Chromosome"/>
</dbReference>
<name>Q3A711_SYNC1</name>
<dbReference type="EMBL" id="CP000142">
    <property type="protein sequence ID" value="ABA87840.1"/>
    <property type="molecule type" value="Genomic_DNA"/>
</dbReference>
<dbReference type="SMART" id="SM00267">
    <property type="entry name" value="GGDEF"/>
    <property type="match status" value="1"/>
</dbReference>
<dbReference type="NCBIfam" id="TIGR00254">
    <property type="entry name" value="GGDEF"/>
    <property type="match status" value="1"/>
</dbReference>
<accession>Q3A711</accession>
<dbReference type="PROSITE" id="PS50887">
    <property type="entry name" value="GGDEF"/>
    <property type="match status" value="1"/>
</dbReference>
<reference evidence="6 7" key="2">
    <citation type="journal article" date="2012" name="BMC Genomics">
        <title>The genome of Pelobacter carbinolicus reveals surprising metabolic capabilities and physiological features.</title>
        <authorList>
            <person name="Aklujkar M."/>
            <person name="Haveman S.A."/>
            <person name="Didonato R.Jr."/>
            <person name="Chertkov O."/>
            <person name="Han C.S."/>
            <person name="Land M.L."/>
            <person name="Brown P."/>
            <person name="Lovley D.R."/>
        </authorList>
    </citation>
    <scope>NUCLEOTIDE SEQUENCE [LARGE SCALE GENOMIC DNA]</scope>
    <source>
        <strain evidence="7">DSM 2380 / NBRC 103641 / GraBd1</strain>
    </source>
</reference>
<sequence length="417" mass="46909">MVKKILVAEDSGFFGRMLKKKLEAETGAQVCWAQTMQEACQFIEQNPDGFAAGIVNFNLPDAPAGEIVTKLGERNIPVIVFTSVVNKQIRDRIWEKKVVDYVYKEGAQSLDYLVSLLHRLERNRKITVMVVDDSAMQREVMADLLRVHRYQVLEAGDGNEALELMARHPDVKLVVSDFHMPQMDGFELTQNLRKTHSREELAIIGISALGDNVMAARFLKCGANDFIIKQNFLTEEFYCRVSQSIENLENIEAIRKAAITDFLTGVSNRRFLFDHGERIYNQLGGSDKNLCCAMLDIDHFKKVNDTFGHHAGDMTLKRVANLLQDKLPESSVLARIGGEEFCALVPGSKEDVVRLFERIRCAIAELPVSLAPDNETVHITVSIGVCSEPGRNLLDMLSRADAYLYQAKKEGRDRVIS</sequence>
<evidence type="ECO:0000313" key="7">
    <source>
        <dbReference type="Proteomes" id="UP000002534"/>
    </source>
</evidence>
<dbReference type="Pfam" id="PF00072">
    <property type="entry name" value="Response_reg"/>
    <property type="match status" value="1"/>
</dbReference>
<dbReference type="GO" id="GO:0052621">
    <property type="term" value="F:diguanylate cyclase activity"/>
    <property type="evidence" value="ECO:0007669"/>
    <property type="project" value="UniProtKB-EC"/>
</dbReference>
<dbReference type="Pfam" id="PF00990">
    <property type="entry name" value="GGDEF"/>
    <property type="match status" value="1"/>
</dbReference>